<evidence type="ECO:0000256" key="2">
    <source>
        <dbReference type="RuleBase" id="RU000682"/>
    </source>
</evidence>
<dbReference type="OrthoDB" id="6159439at2759"/>
<protein>
    <submittedName>
        <fullName evidence="4">Homeobox protein HD-11</fullName>
    </submittedName>
</protein>
<keyword evidence="5" id="KW-1185">Reference proteome</keyword>
<dbReference type="Gene3D" id="1.10.10.60">
    <property type="entry name" value="Homeodomain-like"/>
    <property type="match status" value="1"/>
</dbReference>
<gene>
    <name evidence="4" type="primary">HD11</name>
    <name evidence="4" type="ORF">NBO_28g0016</name>
</gene>
<dbReference type="GO" id="GO:0005634">
    <property type="term" value="C:nucleus"/>
    <property type="evidence" value="ECO:0007669"/>
    <property type="project" value="UniProtKB-SubCell"/>
</dbReference>
<dbReference type="EMBL" id="KB908936">
    <property type="protein sequence ID" value="EOB14377.1"/>
    <property type="molecule type" value="Genomic_DNA"/>
</dbReference>
<dbReference type="Proteomes" id="UP000016927">
    <property type="component" value="Unassembled WGS sequence"/>
</dbReference>
<dbReference type="CDD" id="cd00086">
    <property type="entry name" value="homeodomain"/>
    <property type="match status" value="1"/>
</dbReference>
<dbReference type="SUPFAM" id="SSF46689">
    <property type="entry name" value="Homeodomain-like"/>
    <property type="match status" value="1"/>
</dbReference>
<dbReference type="GO" id="GO:0003677">
    <property type="term" value="F:DNA binding"/>
    <property type="evidence" value="ECO:0007669"/>
    <property type="project" value="UniProtKB-UniRule"/>
</dbReference>
<dbReference type="AlphaFoldDB" id="R0KW27"/>
<evidence type="ECO:0000256" key="1">
    <source>
        <dbReference type="PROSITE-ProRule" id="PRU00108"/>
    </source>
</evidence>
<accession>R0KW27</accession>
<organism evidence="4 5">
    <name type="scientific">Nosema bombycis (strain CQ1 / CVCC 102059)</name>
    <name type="common">Microsporidian parasite</name>
    <name type="synonym">Pebrine of silkworm</name>
    <dbReference type="NCBI Taxonomy" id="578461"/>
    <lineage>
        <taxon>Eukaryota</taxon>
        <taxon>Fungi</taxon>
        <taxon>Fungi incertae sedis</taxon>
        <taxon>Microsporidia</taxon>
        <taxon>Nosematidae</taxon>
        <taxon>Nosema</taxon>
    </lineage>
</organism>
<dbReference type="HOGENOM" id="CLU_2813048_0_0_1"/>
<dbReference type="InterPro" id="IPR009057">
    <property type="entry name" value="Homeodomain-like_sf"/>
</dbReference>
<dbReference type="Pfam" id="PF00046">
    <property type="entry name" value="Homeodomain"/>
    <property type="match status" value="1"/>
</dbReference>
<sequence length="67" mass="7756">MNDIVYEAALGLLKLFYSNNKSQTKRNKLQTSVLHSMFDITNYPSSSTQIDLSILLKMQIKSVKIWF</sequence>
<dbReference type="PROSITE" id="PS50071">
    <property type="entry name" value="HOMEOBOX_2"/>
    <property type="match status" value="1"/>
</dbReference>
<proteinExistence type="predicted"/>
<name>R0KW27_NOSB1</name>
<keyword evidence="1 2" id="KW-0539">Nucleus</keyword>
<keyword evidence="1 2" id="KW-0371">Homeobox</keyword>
<evidence type="ECO:0000313" key="5">
    <source>
        <dbReference type="Proteomes" id="UP000016927"/>
    </source>
</evidence>
<evidence type="ECO:0000259" key="3">
    <source>
        <dbReference type="PROSITE" id="PS50071"/>
    </source>
</evidence>
<dbReference type="VEuPathDB" id="MicrosporidiaDB:NBO_28g0016"/>
<feature type="domain" description="Homeobox" evidence="3">
    <location>
        <begin position="17"/>
        <end position="67"/>
    </location>
</feature>
<reference evidence="4 5" key="1">
    <citation type="journal article" date="2013" name="BMC Genomics">
        <title>Comparative genomics of parasitic silkworm microsporidia reveal an association between genome expansion and host adaptation.</title>
        <authorList>
            <person name="Pan G."/>
            <person name="Xu J."/>
            <person name="Li T."/>
            <person name="Xia Q."/>
            <person name="Liu S.L."/>
            <person name="Zhang G."/>
            <person name="Li S."/>
            <person name="Li C."/>
            <person name="Liu H."/>
            <person name="Yang L."/>
            <person name="Liu T."/>
            <person name="Zhang X."/>
            <person name="Wu Z."/>
            <person name="Fan W."/>
            <person name="Dang X."/>
            <person name="Xiang H."/>
            <person name="Tao M."/>
            <person name="Li Y."/>
            <person name="Hu J."/>
            <person name="Li Z."/>
            <person name="Lin L."/>
            <person name="Luo J."/>
            <person name="Geng L."/>
            <person name="Wang L."/>
            <person name="Long M."/>
            <person name="Wan Y."/>
            <person name="He N."/>
            <person name="Zhang Z."/>
            <person name="Lu C."/>
            <person name="Keeling P.J."/>
            <person name="Wang J."/>
            <person name="Xiang Z."/>
            <person name="Zhou Z."/>
        </authorList>
    </citation>
    <scope>NUCLEOTIDE SEQUENCE [LARGE SCALE GENOMIC DNA]</scope>
    <source>
        <strain evidence="5">CQ1 / CVCC 102059</strain>
    </source>
</reference>
<dbReference type="InterPro" id="IPR001356">
    <property type="entry name" value="HD"/>
</dbReference>
<evidence type="ECO:0000313" key="4">
    <source>
        <dbReference type="EMBL" id="EOB14377.1"/>
    </source>
</evidence>
<keyword evidence="1 2" id="KW-0238">DNA-binding</keyword>
<comment type="subcellular location">
    <subcellularLocation>
        <location evidence="1 2">Nucleus</location>
    </subcellularLocation>
</comment>